<dbReference type="AlphaFoldDB" id="A0A6I9U4L7"/>
<evidence type="ECO:0000313" key="2">
    <source>
        <dbReference type="Proteomes" id="UP000504604"/>
    </source>
</evidence>
<protein>
    <submittedName>
        <fullName evidence="3">Uncharacterized protein LOC105172718 isoform X1</fullName>
    </submittedName>
</protein>
<reference evidence="3" key="1">
    <citation type="submission" date="2025-08" db="UniProtKB">
        <authorList>
            <consortium name="RefSeq"/>
        </authorList>
    </citation>
    <scope>IDENTIFICATION</scope>
</reference>
<proteinExistence type="predicted"/>
<dbReference type="OrthoDB" id="1104553at2759"/>
<gene>
    <name evidence="3" type="primary">LOC105172718</name>
</gene>
<dbReference type="RefSeq" id="XP_011092567.1">
    <property type="nucleotide sequence ID" value="XM_011094265.2"/>
</dbReference>
<dbReference type="PANTHER" id="PTHR33676:SF14">
    <property type="match status" value="1"/>
</dbReference>
<accession>A0A6I9U4L7</accession>
<dbReference type="KEGG" id="sind:105172718"/>
<evidence type="ECO:0000313" key="3">
    <source>
        <dbReference type="RefSeq" id="XP_011092567.1"/>
    </source>
</evidence>
<dbReference type="InterPro" id="IPR044678">
    <property type="entry name" value="COR27/28"/>
</dbReference>
<dbReference type="GO" id="GO:0042752">
    <property type="term" value="P:regulation of circadian rhythm"/>
    <property type="evidence" value="ECO:0007669"/>
    <property type="project" value="InterPro"/>
</dbReference>
<feature type="region of interest" description="Disordered" evidence="1">
    <location>
        <begin position="1"/>
        <end position="20"/>
    </location>
</feature>
<keyword evidence="2" id="KW-1185">Reference proteome</keyword>
<dbReference type="Proteomes" id="UP000504604">
    <property type="component" value="Linkage group LG10"/>
</dbReference>
<dbReference type="GO" id="GO:0009409">
    <property type="term" value="P:response to cold"/>
    <property type="evidence" value="ECO:0007669"/>
    <property type="project" value="InterPro"/>
</dbReference>
<sequence length="284" mass="31593">MEGNFRSGDPPRSAAVGCAEELNRSSSDASALTAENCKDILHPSSDARLDDSTTWTDEKHSLYLEYLEVSFVKHLHQSMGLLAPYSEQNKRDKDISQMRTIDAHNTFEQLPVLQCGCQAKVNCKGSDPVSHASANSHAPLKRPGAYRIKRMGMHCSSVSADLPELLTVCGTEICRKGIISHGSETCSHHFSAGSWFHVDSYGLMREGTDQNFVDEDDKYKSNPMSRAKRLKTALTDSSSHDQVTSQVYHLFYVQKATRSHIDSSIILPDCAFRKPSYNRSMNNS</sequence>
<dbReference type="GeneID" id="105172718"/>
<organism evidence="2 3">
    <name type="scientific">Sesamum indicum</name>
    <name type="common">Oriental sesame</name>
    <name type="synonym">Sesamum orientale</name>
    <dbReference type="NCBI Taxonomy" id="4182"/>
    <lineage>
        <taxon>Eukaryota</taxon>
        <taxon>Viridiplantae</taxon>
        <taxon>Streptophyta</taxon>
        <taxon>Embryophyta</taxon>
        <taxon>Tracheophyta</taxon>
        <taxon>Spermatophyta</taxon>
        <taxon>Magnoliopsida</taxon>
        <taxon>eudicotyledons</taxon>
        <taxon>Gunneridae</taxon>
        <taxon>Pentapetalae</taxon>
        <taxon>asterids</taxon>
        <taxon>lamiids</taxon>
        <taxon>Lamiales</taxon>
        <taxon>Pedaliaceae</taxon>
        <taxon>Sesamum</taxon>
    </lineage>
</organism>
<evidence type="ECO:0000256" key="1">
    <source>
        <dbReference type="SAM" id="MobiDB-lite"/>
    </source>
</evidence>
<dbReference type="InParanoid" id="A0A6I9U4L7"/>
<name>A0A6I9U4L7_SESIN</name>
<dbReference type="PANTHER" id="PTHR33676">
    <property type="entry name" value="COLD REGULATED PROTEIN 27"/>
    <property type="match status" value="1"/>
</dbReference>